<evidence type="ECO:0000256" key="2">
    <source>
        <dbReference type="SAM" id="MobiDB-lite"/>
    </source>
</evidence>
<reference evidence="4 5" key="1">
    <citation type="submission" date="2016-04" db="EMBL/GenBank/DDBJ databases">
        <title>A degradative enzymes factory behind the ericoid mycorrhizal symbiosis.</title>
        <authorList>
            <consortium name="DOE Joint Genome Institute"/>
            <person name="Martino E."/>
            <person name="Morin E."/>
            <person name="Grelet G."/>
            <person name="Kuo A."/>
            <person name="Kohler A."/>
            <person name="Daghino S."/>
            <person name="Barry K."/>
            <person name="Choi C."/>
            <person name="Cichocki N."/>
            <person name="Clum A."/>
            <person name="Copeland A."/>
            <person name="Hainaut M."/>
            <person name="Haridas S."/>
            <person name="Labutti K."/>
            <person name="Lindquist E."/>
            <person name="Lipzen A."/>
            <person name="Khouja H.-R."/>
            <person name="Murat C."/>
            <person name="Ohm R."/>
            <person name="Olson A."/>
            <person name="Spatafora J."/>
            <person name="Veneault-Fourrey C."/>
            <person name="Henrissat B."/>
            <person name="Grigoriev I."/>
            <person name="Martin F."/>
            <person name="Perotto S."/>
        </authorList>
    </citation>
    <scope>NUCLEOTIDE SEQUENCE [LARGE SCALE GENOMIC DNA]</scope>
    <source>
        <strain evidence="4 5">E</strain>
    </source>
</reference>
<protein>
    <recommendedName>
        <fullName evidence="3">BHLH domain-containing protein</fullName>
    </recommendedName>
</protein>
<dbReference type="InterPro" id="IPR052099">
    <property type="entry name" value="Regulatory_TF_Diverse"/>
</dbReference>
<dbReference type="GO" id="GO:0046983">
    <property type="term" value="F:protein dimerization activity"/>
    <property type="evidence" value="ECO:0007669"/>
    <property type="project" value="InterPro"/>
</dbReference>
<evidence type="ECO:0000313" key="4">
    <source>
        <dbReference type="EMBL" id="PMD65364.1"/>
    </source>
</evidence>
<dbReference type="PANTHER" id="PTHR47336">
    <property type="entry name" value="TRANSCRIPTION FACTOR HMS1-RELATED"/>
    <property type="match status" value="1"/>
</dbReference>
<feature type="coiled-coil region" evidence="1">
    <location>
        <begin position="307"/>
        <end position="341"/>
    </location>
</feature>
<feature type="domain" description="BHLH" evidence="3">
    <location>
        <begin position="259"/>
        <end position="317"/>
    </location>
</feature>
<dbReference type="Pfam" id="PF00010">
    <property type="entry name" value="HLH"/>
    <property type="match status" value="1"/>
</dbReference>
<name>A0A2J6TQR6_9HELO</name>
<dbReference type="SUPFAM" id="SSF47459">
    <property type="entry name" value="HLH, helix-loop-helix DNA-binding domain"/>
    <property type="match status" value="1"/>
</dbReference>
<accession>A0A2J6TQR6</accession>
<dbReference type="PROSITE" id="PS50888">
    <property type="entry name" value="BHLH"/>
    <property type="match status" value="1"/>
</dbReference>
<gene>
    <name evidence="4" type="ORF">K444DRAFT_178416</name>
</gene>
<organism evidence="4 5">
    <name type="scientific">Hyaloscypha bicolor E</name>
    <dbReference type="NCBI Taxonomy" id="1095630"/>
    <lineage>
        <taxon>Eukaryota</taxon>
        <taxon>Fungi</taxon>
        <taxon>Dikarya</taxon>
        <taxon>Ascomycota</taxon>
        <taxon>Pezizomycotina</taxon>
        <taxon>Leotiomycetes</taxon>
        <taxon>Helotiales</taxon>
        <taxon>Hyaloscyphaceae</taxon>
        <taxon>Hyaloscypha</taxon>
        <taxon>Hyaloscypha bicolor</taxon>
    </lineage>
</organism>
<evidence type="ECO:0000256" key="1">
    <source>
        <dbReference type="SAM" id="Coils"/>
    </source>
</evidence>
<dbReference type="GeneID" id="36578879"/>
<dbReference type="AlphaFoldDB" id="A0A2J6TQR6"/>
<evidence type="ECO:0000259" key="3">
    <source>
        <dbReference type="PROSITE" id="PS50888"/>
    </source>
</evidence>
<dbReference type="Proteomes" id="UP000235371">
    <property type="component" value="Unassembled WGS sequence"/>
</dbReference>
<dbReference type="PANTHER" id="PTHR47336:SF2">
    <property type="entry name" value="TRANSCRIPTION FACTOR HMS1-RELATED"/>
    <property type="match status" value="1"/>
</dbReference>
<sequence>MKSTAAYVGDLDHVRGPEREAPPHVSGTRPSTEFGDHDPADQVRQSDLIYGYTSSPVPSYFPFDTYPQDHRGQSPLFEWSTVYHTTARSNTQTRNQPFSIYGTSSDNVMADDLTYDPVLPPLVSSLGSHDIPMPFNSTTMVWERFPAPEDTNLNDSCSLHTTSQEHHQDLGDENELATKLELDPVLPMNSPSSSLSTVGDITESSATSECVSLEEPEMSLAKRRRVSAPSLRWNTTRKTRKKKLEQTTIVFPQSPTSSTPKTNHNAIEKQYRNRLNDKFEALLSVLPAQEAESEGGSLATVSKGDVLILAKDYIESLEKSRDELREDRRSLEDDVKNMKEAWIQSGGSGFSAG</sequence>
<dbReference type="InParanoid" id="A0A2J6TQR6"/>
<dbReference type="EMBL" id="KZ613746">
    <property type="protein sequence ID" value="PMD65364.1"/>
    <property type="molecule type" value="Genomic_DNA"/>
</dbReference>
<dbReference type="CDD" id="cd11395">
    <property type="entry name" value="bHLHzip_SREBP_like"/>
    <property type="match status" value="1"/>
</dbReference>
<proteinExistence type="predicted"/>
<dbReference type="RefSeq" id="XP_024742268.1">
    <property type="nucleotide sequence ID" value="XM_024870797.1"/>
</dbReference>
<keyword evidence="5" id="KW-1185">Reference proteome</keyword>
<dbReference type="InterPro" id="IPR011598">
    <property type="entry name" value="bHLH_dom"/>
</dbReference>
<feature type="region of interest" description="Disordered" evidence="2">
    <location>
        <begin position="1"/>
        <end position="40"/>
    </location>
</feature>
<dbReference type="OrthoDB" id="3542681at2759"/>
<dbReference type="SMART" id="SM00353">
    <property type="entry name" value="HLH"/>
    <property type="match status" value="1"/>
</dbReference>
<feature type="compositionally biased region" description="Basic and acidic residues" evidence="2">
    <location>
        <begin position="10"/>
        <end position="22"/>
    </location>
</feature>
<dbReference type="InterPro" id="IPR036638">
    <property type="entry name" value="HLH_DNA-bd_sf"/>
</dbReference>
<dbReference type="Gene3D" id="4.10.280.10">
    <property type="entry name" value="Helix-loop-helix DNA-binding domain"/>
    <property type="match status" value="1"/>
</dbReference>
<evidence type="ECO:0000313" key="5">
    <source>
        <dbReference type="Proteomes" id="UP000235371"/>
    </source>
</evidence>
<keyword evidence="1" id="KW-0175">Coiled coil</keyword>